<protein>
    <recommendedName>
        <fullName evidence="5">WxL domain-containing protein</fullName>
    </recommendedName>
</protein>
<keyword evidence="1" id="KW-0732">Signal</keyword>
<name>A0A242K7I5_9ENTE</name>
<keyword evidence="4" id="KW-1185">Reference proteome</keyword>
<dbReference type="EMBL" id="CP147247">
    <property type="protein sequence ID" value="WYJ90741.1"/>
    <property type="molecule type" value="Genomic_DNA"/>
</dbReference>
<evidence type="ECO:0000313" key="3">
    <source>
        <dbReference type="EMBL" id="WYJ90741.1"/>
    </source>
</evidence>
<dbReference type="AlphaFoldDB" id="A0A242K7I5"/>
<reference evidence="3" key="3">
    <citation type="submission" date="2024-03" db="EMBL/GenBank/DDBJ databases">
        <title>The Genome Sequence of Enterococcus sp. DIV0242b.</title>
        <authorList>
            <consortium name="The Broad Institute Genomics Platform"/>
            <consortium name="The Broad Institute Microbial Omics Core"/>
            <consortium name="The Broad Institute Genomic Center for Infectious Diseases"/>
            <person name="Earl A."/>
            <person name="Manson A."/>
            <person name="Gilmore M."/>
            <person name="Schwartman J."/>
            <person name="Shea T."/>
            <person name="Abouelleil A."/>
            <person name="Cao P."/>
            <person name="Chapman S."/>
            <person name="Cusick C."/>
            <person name="Young S."/>
            <person name="Neafsey D."/>
            <person name="Nusbaum C."/>
            <person name="Birren B."/>
        </authorList>
    </citation>
    <scope>NUCLEOTIDE SEQUENCE</scope>
    <source>
        <strain evidence="3">9E7_DIV0242</strain>
    </source>
</reference>
<accession>A0A242K7I5</accession>
<proteinExistence type="predicted"/>
<feature type="chain" id="PRO_5044064320" description="WxL domain-containing protein" evidence="1">
    <location>
        <begin position="25"/>
        <end position="191"/>
    </location>
</feature>
<reference evidence="2" key="1">
    <citation type="submission" date="2017-05" db="EMBL/GenBank/DDBJ databases">
        <title>The Genome Sequence of Enterococcus sp. 9E7_DIV0242.</title>
        <authorList>
            <consortium name="The Broad Institute Genomics Platform"/>
            <consortium name="The Broad Institute Genomic Center for Infectious Diseases"/>
            <person name="Earl A."/>
            <person name="Manson A."/>
            <person name="Schwartman J."/>
            <person name="Gilmore M."/>
            <person name="Abouelleil A."/>
            <person name="Cao P."/>
            <person name="Chapman S."/>
            <person name="Cusick C."/>
            <person name="Shea T."/>
            <person name="Young S."/>
            <person name="Neafsey D."/>
            <person name="Nusbaum C."/>
            <person name="Birren B."/>
        </authorList>
    </citation>
    <scope>NUCLEOTIDE SEQUENCE [LARGE SCALE GENOMIC DNA]</scope>
    <source>
        <strain evidence="2">9E7_DIV0242</strain>
    </source>
</reference>
<organism evidence="2">
    <name type="scientific">Candidatus Enterococcus clewellii</name>
    <dbReference type="NCBI Taxonomy" id="1834193"/>
    <lineage>
        <taxon>Bacteria</taxon>
        <taxon>Bacillati</taxon>
        <taxon>Bacillota</taxon>
        <taxon>Bacilli</taxon>
        <taxon>Lactobacillales</taxon>
        <taxon>Enterococcaceae</taxon>
        <taxon>Enterococcus</taxon>
    </lineage>
</organism>
<dbReference type="EMBL" id="NGMM01000002">
    <property type="protein sequence ID" value="OTP17135.1"/>
    <property type="molecule type" value="Genomic_DNA"/>
</dbReference>
<evidence type="ECO:0000256" key="1">
    <source>
        <dbReference type="SAM" id="SignalP"/>
    </source>
</evidence>
<sequence length="191" mass="19214">MKTIIGLSALLLGAALLAGPSAYAVNQTTTTVGVDDGGNNGNTPVFKLSAGGAMTFGELDLSTDAVNGLYELKATSSTPVAVDDRRGLENSDTSLPWRVTAVASALKTSSDIALPTTAFKLTLGTPTTAAENSVTVSNEVNILGTADIVGRASVGRGNTTFAPAAAKISVAETAVKGNYSGTIDYTLVSGI</sequence>
<dbReference type="RefSeq" id="WP_086348398.1">
    <property type="nucleotide sequence ID" value="NZ_CP147247.1"/>
</dbReference>
<gene>
    <name evidence="2" type="ORF">A5888_001273</name>
    <name evidence="3" type="ORF">A5888_002509</name>
</gene>
<evidence type="ECO:0000313" key="2">
    <source>
        <dbReference type="EMBL" id="OTP17135.1"/>
    </source>
</evidence>
<feature type="signal peptide" evidence="1">
    <location>
        <begin position="1"/>
        <end position="24"/>
    </location>
</feature>
<reference evidence="3" key="2">
    <citation type="submission" date="2017-05" db="EMBL/GenBank/DDBJ databases">
        <authorList>
            <consortium name="The Broad Institute Genomics Platform"/>
            <consortium name="The Broad Institute Genomic Center for Infectious Diseases"/>
            <person name="Earl A."/>
            <person name="Manson A."/>
            <person name="Schwartman J."/>
            <person name="Gilmore M."/>
            <person name="Abouelleil A."/>
            <person name="Cao P."/>
            <person name="Chapman S."/>
            <person name="Cusick C."/>
            <person name="Shea T."/>
            <person name="Young S."/>
            <person name="Neafsey D."/>
            <person name="Nusbaum C."/>
            <person name="Birren B."/>
        </authorList>
    </citation>
    <scope>NUCLEOTIDE SEQUENCE</scope>
    <source>
        <strain evidence="3">9E7_DIV0242</strain>
    </source>
</reference>
<evidence type="ECO:0000313" key="4">
    <source>
        <dbReference type="Proteomes" id="UP000195141"/>
    </source>
</evidence>
<evidence type="ECO:0008006" key="5">
    <source>
        <dbReference type="Google" id="ProtNLM"/>
    </source>
</evidence>
<dbReference type="Proteomes" id="UP000195141">
    <property type="component" value="Chromosome"/>
</dbReference>